<keyword evidence="3" id="KW-1185">Reference proteome</keyword>
<dbReference type="Pfam" id="PF03457">
    <property type="entry name" value="HA"/>
    <property type="match status" value="2"/>
</dbReference>
<evidence type="ECO:0000313" key="2">
    <source>
        <dbReference type="EMBL" id="KDO25666.1"/>
    </source>
</evidence>
<evidence type="ECO:0000313" key="3">
    <source>
        <dbReference type="Proteomes" id="UP000030745"/>
    </source>
</evidence>
<gene>
    <name evidence="2" type="ORF">SPRG_08965</name>
</gene>
<protein>
    <recommendedName>
        <fullName evidence="1">Helicase-associated domain-containing protein</fullName>
    </recommendedName>
</protein>
<dbReference type="InterPro" id="IPR005114">
    <property type="entry name" value="Helicase_assoc"/>
</dbReference>
<dbReference type="AlphaFoldDB" id="A0A067CGM4"/>
<feature type="domain" description="Helicase-associated" evidence="1">
    <location>
        <begin position="455"/>
        <end position="523"/>
    </location>
</feature>
<dbReference type="EMBL" id="KK583230">
    <property type="protein sequence ID" value="KDO25666.1"/>
    <property type="molecule type" value="Genomic_DNA"/>
</dbReference>
<reference evidence="2 3" key="1">
    <citation type="journal article" date="2013" name="PLoS Genet.">
        <title>Distinctive expansion of potential virulence genes in the genome of the oomycete fish pathogen Saprolegnia parasitica.</title>
        <authorList>
            <person name="Jiang R.H."/>
            <person name="de Bruijn I."/>
            <person name="Haas B.J."/>
            <person name="Belmonte R."/>
            <person name="Lobach L."/>
            <person name="Christie J."/>
            <person name="van den Ackerveken G."/>
            <person name="Bottin A."/>
            <person name="Bulone V."/>
            <person name="Diaz-Moreno S.M."/>
            <person name="Dumas B."/>
            <person name="Fan L."/>
            <person name="Gaulin E."/>
            <person name="Govers F."/>
            <person name="Grenville-Briggs L.J."/>
            <person name="Horner N.R."/>
            <person name="Levin J.Z."/>
            <person name="Mammella M."/>
            <person name="Meijer H.J."/>
            <person name="Morris P."/>
            <person name="Nusbaum C."/>
            <person name="Oome S."/>
            <person name="Phillips A.J."/>
            <person name="van Rooyen D."/>
            <person name="Rzeszutek E."/>
            <person name="Saraiva M."/>
            <person name="Secombes C.J."/>
            <person name="Seidl M.F."/>
            <person name="Snel B."/>
            <person name="Stassen J.H."/>
            <person name="Sykes S."/>
            <person name="Tripathy S."/>
            <person name="van den Berg H."/>
            <person name="Vega-Arreguin J.C."/>
            <person name="Wawra S."/>
            <person name="Young S.K."/>
            <person name="Zeng Q."/>
            <person name="Dieguez-Uribeondo J."/>
            <person name="Russ C."/>
            <person name="Tyler B.M."/>
            <person name="van West P."/>
        </authorList>
    </citation>
    <scope>NUCLEOTIDE SEQUENCE [LARGE SCALE GENOMIC DNA]</scope>
    <source>
        <strain evidence="2 3">CBS 223.65</strain>
    </source>
</reference>
<sequence>MASRRRTPWEDKVAALAIFRTVHGHCRVPAEYKVPASAPWPARLHGLLLGSIAIAIRISIKSYAPDRFALLEALGFVWSLSRIVYRMPFFVDGVRCLQSTELSALVAALQAYRAAHGNLEIPKDFVVPTDDDAWPSAAAGLLLYCAPQMVMCHFYELPATDVSVVHGLGLCPDLLAWQDVLKGLALYKARAGSNAIPIDFRVPSDEAWPSELHGRALGELAWYLGRKREGLPREKRFQLDDLKVEFNAHATWSRVVDGLRHYQHMHGSTTVPATFVVPDAPAWPNVLHGLRLGHLFGLVARAAVLRVLPPVTQQDVEDLNQGSPLNDATPLYDVALRALETFHIIHGQVDVPKAFCVPMTSSLWPTSCLGFQLGAVAVLLRESLSLHPDRVAALDKLGFKRRVVVAKAADVVDDDTSDVAGVIATSAMVVAKDDNDAIDPPRTGATVARGIHQWSWEDKLKALVIFRQVHQHVAVPSTLVIPATASYPSYLHGLPLGRFVSRLRHGSKQLRPDRLRDLDTIGFLWRLRGSGSRCRVRWPYDPDTQIRPVAFDALIEALVTFQRLHGHLDVPDGFVVPDDAAWPAAAHHVVLNCVIPLLRAQLYELTDADAERVHAAGIVTDLPDFAMLLRLITIYRQVFGTGAIPRDFVVPPTTGDDWPDAWRGLALGDLAWSLGLKARVLDTVRRARLHATGYVFNSPATWARIVRGWRQYYKLHGSTTVPLSFGVPASTEWLAELHGLRLGHWVDVITRARSFRLLPAETVAAIDALTTKDDATEAPNAVLPPTRTPDASATVVRDVVAAPIPKEAVDTRRLSVYLSLLDAWLQSPQTSCESTLLGAVSPACPPVLQAMPVWACLLRLEVGRVFEDTNHRPQLRARGIDLDARWRSKLEALATFKAIHNHLRVPQSLVVEATDMWPATMHGFPLGAAVAWLRKLTQAGVVEWAAAQLDALGFKWHLDAGTVNLVDLTHLNETTHTATILESSPGDLWDSSPTPVVCLEEPTEWAAFLDALRQFRDHYGHLDVPFDYKMSAALPLGHLLQQLNNGHVRMSRARRAALVALKTPT</sequence>
<dbReference type="RefSeq" id="XP_012203696.1">
    <property type="nucleotide sequence ID" value="XM_012348306.1"/>
</dbReference>
<dbReference type="GeneID" id="24131164"/>
<proteinExistence type="predicted"/>
<dbReference type="Proteomes" id="UP000030745">
    <property type="component" value="Unassembled WGS sequence"/>
</dbReference>
<dbReference type="OrthoDB" id="66498at2759"/>
<feature type="domain" description="Helicase-associated" evidence="1">
    <location>
        <begin position="883"/>
        <end position="954"/>
    </location>
</feature>
<organism evidence="2 3">
    <name type="scientific">Saprolegnia parasitica (strain CBS 223.65)</name>
    <dbReference type="NCBI Taxonomy" id="695850"/>
    <lineage>
        <taxon>Eukaryota</taxon>
        <taxon>Sar</taxon>
        <taxon>Stramenopiles</taxon>
        <taxon>Oomycota</taxon>
        <taxon>Saprolegniomycetes</taxon>
        <taxon>Saprolegniales</taxon>
        <taxon>Saprolegniaceae</taxon>
        <taxon>Saprolegnia</taxon>
    </lineage>
</organism>
<dbReference type="VEuPathDB" id="FungiDB:SPRG_08965"/>
<name>A0A067CGM4_SAPPC</name>
<accession>A0A067CGM4</accession>
<dbReference type="KEGG" id="spar:SPRG_08965"/>
<dbReference type="PANTHER" id="PTHR37066">
    <property type="entry name" value="HELICASE-ASSOCIATED"/>
    <property type="match status" value="1"/>
</dbReference>
<dbReference type="Gene3D" id="6.10.140.530">
    <property type="match status" value="1"/>
</dbReference>
<dbReference type="PANTHER" id="PTHR37066:SF1">
    <property type="entry name" value="LNS2_PITP DOMAIN-CONTAINING PROTEIN"/>
    <property type="match status" value="1"/>
</dbReference>
<evidence type="ECO:0000259" key="1">
    <source>
        <dbReference type="Pfam" id="PF03457"/>
    </source>
</evidence>